<proteinExistence type="predicted"/>
<dbReference type="Proteomes" id="UP001143910">
    <property type="component" value="Unassembled WGS sequence"/>
</dbReference>
<name>A0ACC1N5M1_9HYPO</name>
<evidence type="ECO:0000313" key="2">
    <source>
        <dbReference type="Proteomes" id="UP001143910"/>
    </source>
</evidence>
<accession>A0ACC1N5M1</accession>
<evidence type="ECO:0000313" key="1">
    <source>
        <dbReference type="EMBL" id="KAJ2974209.1"/>
    </source>
</evidence>
<keyword evidence="2" id="KW-1185">Reference proteome</keyword>
<organism evidence="1 2">
    <name type="scientific">Zarea fungicola</name>
    <dbReference type="NCBI Taxonomy" id="93591"/>
    <lineage>
        <taxon>Eukaryota</taxon>
        <taxon>Fungi</taxon>
        <taxon>Dikarya</taxon>
        <taxon>Ascomycota</taxon>
        <taxon>Pezizomycotina</taxon>
        <taxon>Sordariomycetes</taxon>
        <taxon>Hypocreomycetidae</taxon>
        <taxon>Hypocreales</taxon>
        <taxon>Cordycipitaceae</taxon>
        <taxon>Zarea</taxon>
    </lineage>
</organism>
<reference evidence="1" key="1">
    <citation type="submission" date="2022-08" db="EMBL/GenBank/DDBJ databases">
        <title>Genome Sequence of Lecanicillium fungicola.</title>
        <authorList>
            <person name="Buettner E."/>
        </authorList>
    </citation>
    <scope>NUCLEOTIDE SEQUENCE</scope>
    <source>
        <strain evidence="1">Babe33</strain>
    </source>
</reference>
<dbReference type="EMBL" id="JANJQO010000860">
    <property type="protein sequence ID" value="KAJ2974209.1"/>
    <property type="molecule type" value="Genomic_DNA"/>
</dbReference>
<sequence>MRITSLITAATIALAAPLPAPPGIPDTKSAKSELDGLRVAPSGSSDGYSRTEFPHWINIEGKCNTREYVLKRDGDNVTTNSACKVQSGTWKSPYDGATWTEATDLDIDHMVPLKNAWISGASSWTKAQRQDFANDIKRPQLWAVTNKANRAKGDRSPDLWKPPLRTFYCTYAKSWVQVKSYHKLSVTSAEKSALGSMLDTC</sequence>
<gene>
    <name evidence="1" type="ORF">NQ176_g6177</name>
</gene>
<protein>
    <submittedName>
        <fullName evidence="1">Uncharacterized protein</fullName>
    </submittedName>
</protein>
<comment type="caution">
    <text evidence="1">The sequence shown here is derived from an EMBL/GenBank/DDBJ whole genome shotgun (WGS) entry which is preliminary data.</text>
</comment>